<reference evidence="3" key="1">
    <citation type="submission" date="2020-03" db="EMBL/GenBank/DDBJ databases">
        <authorList>
            <person name="He L."/>
        </authorList>
    </citation>
    <scope>NUCLEOTIDE SEQUENCE</scope>
    <source>
        <strain evidence="3">CkLH20</strain>
    </source>
</reference>
<proteinExistence type="inferred from homology"/>
<dbReference type="PANTHER" id="PTHR43591:SF102">
    <property type="entry name" value="S-ADENOSYL-L-METHIONINE-DEPENDENT METHYLTRANSFERASE"/>
    <property type="match status" value="1"/>
</dbReference>
<dbReference type="OrthoDB" id="2013972at2759"/>
<dbReference type="Gene3D" id="3.40.50.150">
    <property type="entry name" value="Vaccinia Virus protein VP39"/>
    <property type="match status" value="1"/>
</dbReference>
<evidence type="ECO:0000313" key="3">
    <source>
        <dbReference type="EMBL" id="KAF9871019.1"/>
    </source>
</evidence>
<organism evidence="3 4">
    <name type="scientific">Colletotrichum karsti</name>
    <dbReference type="NCBI Taxonomy" id="1095194"/>
    <lineage>
        <taxon>Eukaryota</taxon>
        <taxon>Fungi</taxon>
        <taxon>Dikarya</taxon>
        <taxon>Ascomycota</taxon>
        <taxon>Pezizomycotina</taxon>
        <taxon>Sordariomycetes</taxon>
        <taxon>Hypocreomycetidae</taxon>
        <taxon>Glomerellales</taxon>
        <taxon>Glomerellaceae</taxon>
        <taxon>Colletotrichum</taxon>
        <taxon>Colletotrichum boninense species complex</taxon>
    </lineage>
</organism>
<dbReference type="GO" id="GO:0032259">
    <property type="term" value="P:methylation"/>
    <property type="evidence" value="ECO:0007669"/>
    <property type="project" value="UniProtKB-KW"/>
</dbReference>
<reference evidence="3" key="2">
    <citation type="submission" date="2020-11" db="EMBL/GenBank/DDBJ databases">
        <title>Whole genome sequencing of Colletotrichum sp.</title>
        <authorList>
            <person name="Li H."/>
        </authorList>
    </citation>
    <scope>NUCLEOTIDE SEQUENCE</scope>
    <source>
        <strain evidence="3">CkLH20</strain>
    </source>
</reference>
<dbReference type="GeneID" id="62167224"/>
<dbReference type="CDD" id="cd02440">
    <property type="entry name" value="AdoMet_MTases"/>
    <property type="match status" value="1"/>
</dbReference>
<evidence type="ECO:0000256" key="2">
    <source>
        <dbReference type="SAM" id="MobiDB-lite"/>
    </source>
</evidence>
<comment type="similarity">
    <text evidence="1">Belongs to the methyltransferase superfamily. LaeA methyltransferase family.</text>
</comment>
<dbReference type="PANTHER" id="PTHR43591">
    <property type="entry name" value="METHYLTRANSFERASE"/>
    <property type="match status" value="1"/>
</dbReference>
<protein>
    <submittedName>
        <fullName evidence="3">Methyltransferase domain-containing protein</fullName>
    </submittedName>
</protein>
<dbReference type="InterPro" id="IPR029063">
    <property type="entry name" value="SAM-dependent_MTases_sf"/>
</dbReference>
<dbReference type="EMBL" id="JAATWM020000048">
    <property type="protein sequence ID" value="KAF9871019.1"/>
    <property type="molecule type" value="Genomic_DNA"/>
</dbReference>
<comment type="caution">
    <text evidence="3">The sequence shown here is derived from an EMBL/GenBank/DDBJ whole genome shotgun (WGS) entry which is preliminary data.</text>
</comment>
<dbReference type="Proteomes" id="UP000781932">
    <property type="component" value="Unassembled WGS sequence"/>
</dbReference>
<evidence type="ECO:0000256" key="1">
    <source>
        <dbReference type="ARBA" id="ARBA00038158"/>
    </source>
</evidence>
<name>A0A9P6LD75_9PEZI</name>
<keyword evidence="3" id="KW-0489">Methyltransferase</keyword>
<dbReference type="SUPFAM" id="SSF53335">
    <property type="entry name" value="S-adenosyl-L-methionine-dependent methyltransferases"/>
    <property type="match status" value="1"/>
</dbReference>
<evidence type="ECO:0000313" key="4">
    <source>
        <dbReference type="Proteomes" id="UP000781932"/>
    </source>
</evidence>
<dbReference type="RefSeq" id="XP_038740480.1">
    <property type="nucleotide sequence ID" value="XM_038894150.1"/>
</dbReference>
<dbReference type="Pfam" id="PF13489">
    <property type="entry name" value="Methyltransf_23"/>
    <property type="match status" value="1"/>
</dbReference>
<dbReference type="AlphaFoldDB" id="A0A9P6LD75"/>
<keyword evidence="3" id="KW-0808">Transferase</keyword>
<gene>
    <name evidence="3" type="ORF">CkaCkLH20_11436</name>
</gene>
<dbReference type="GO" id="GO:0008168">
    <property type="term" value="F:methyltransferase activity"/>
    <property type="evidence" value="ECO:0007669"/>
    <property type="project" value="UniProtKB-KW"/>
</dbReference>
<keyword evidence="4" id="KW-1185">Reference proteome</keyword>
<feature type="region of interest" description="Disordered" evidence="2">
    <location>
        <begin position="1"/>
        <end position="26"/>
    </location>
</feature>
<sequence length="349" mass="39360">MADPQQPQPRTERPAPSAIPVDDPAEAHLEAEADENDTSSVGGLSIDESQASLRSSMLEYRRENGRTYHTMSDGKYVLPNDELEQERLDILNHMWMLVWDGKFCLCPKNKGAKRVLDIGTGTGVWAMDYADEHPEAQVIGADLSPIQPSFVPTNCSFEVDDLEKEWTWSEPFDFVFARNMLGSFADWPAVIEQAYNNLEPGGYFEIHDTIHPVLSDDGTVKDDDPISQWSRYIVEACDKMGRPVTIGRQLSQLLEEAGFEGITETKFKAPMSSWPKDPKWKEVGSWVQASLLPGLEGLSLALFTRILDWTREETLVFCAQVRDDVKNKKLHGYWDGVSVYGRKPFPKDA</sequence>
<accession>A0A9P6LD75</accession>